<evidence type="ECO:0000313" key="1">
    <source>
        <dbReference type="EMBL" id="KAL3592982.1"/>
    </source>
</evidence>
<dbReference type="Proteomes" id="UP000309997">
    <property type="component" value="Unassembled WGS sequence"/>
</dbReference>
<accession>A0ACC4CCW1</accession>
<evidence type="ECO:0000313" key="2">
    <source>
        <dbReference type="Proteomes" id="UP000309997"/>
    </source>
</evidence>
<dbReference type="EMBL" id="RCHU02000005">
    <property type="protein sequence ID" value="KAL3592982.1"/>
    <property type="molecule type" value="Genomic_DNA"/>
</dbReference>
<proteinExistence type="predicted"/>
<protein>
    <submittedName>
        <fullName evidence="1">Uncharacterized protein</fullName>
    </submittedName>
</protein>
<sequence length="415" mass="47750">MSSPFVMSAATATTMATGYAAAGFSGYTRRRWETDQCWRYPPGLVKWTLSDLFWIEDERWVGKVDGKSNLAYALLQRVKEAEVAMARLIRQWPRLHHHCFSYAALNYLFSESLTLSTKATSHRVSFTKVAAANRSVPFRPRGPKLPNSPTPYDFEQGGNVSDSDSEANKSRNQKKREARRAVRWGMELASFSPPQIKRIIKVASLEKDVFDALMLVKRLGSDVREGKRRQYNYIGKLLREVEPELMDALIHCTKDGDWSRLQGFSGLEEKIAGEENEECEEREYESEEEGSEYIDVATRWFDGLIDRDIKVTNEVYSLRNVDFDRQELRKLVRRVHAVQERKGVTEENEQEVDAAITVAKKSLTRFLHDLAKQMPREHNRIYLAIDGSPHRVTEYLGLRLMDVTMASSLEHSLLF</sequence>
<comment type="caution">
    <text evidence="1">The sequence shown here is derived from an EMBL/GenBank/DDBJ whole genome shotgun (WGS) entry which is preliminary data.</text>
</comment>
<organism evidence="1 2">
    <name type="scientific">Populus alba</name>
    <name type="common">White poplar</name>
    <dbReference type="NCBI Taxonomy" id="43335"/>
    <lineage>
        <taxon>Eukaryota</taxon>
        <taxon>Viridiplantae</taxon>
        <taxon>Streptophyta</taxon>
        <taxon>Embryophyta</taxon>
        <taxon>Tracheophyta</taxon>
        <taxon>Spermatophyta</taxon>
        <taxon>Magnoliopsida</taxon>
        <taxon>eudicotyledons</taxon>
        <taxon>Gunneridae</taxon>
        <taxon>Pentapetalae</taxon>
        <taxon>rosids</taxon>
        <taxon>fabids</taxon>
        <taxon>Malpighiales</taxon>
        <taxon>Salicaceae</taxon>
        <taxon>Saliceae</taxon>
        <taxon>Populus</taxon>
    </lineage>
</organism>
<reference evidence="1 2" key="1">
    <citation type="journal article" date="2024" name="Plant Biotechnol. J.">
        <title>Genome and CRISPR/Cas9 system of a widespread forest tree (Populus alba) in the world.</title>
        <authorList>
            <person name="Liu Y.J."/>
            <person name="Jiang P.F."/>
            <person name="Han X.M."/>
            <person name="Li X.Y."/>
            <person name="Wang H.M."/>
            <person name="Wang Y.J."/>
            <person name="Wang X.X."/>
            <person name="Zeng Q.Y."/>
        </authorList>
    </citation>
    <scope>NUCLEOTIDE SEQUENCE [LARGE SCALE GENOMIC DNA]</scope>
    <source>
        <strain evidence="2">cv. PAL-ZL1</strain>
    </source>
</reference>
<gene>
    <name evidence="1" type="ORF">D5086_011622</name>
</gene>
<keyword evidence="2" id="KW-1185">Reference proteome</keyword>
<name>A0ACC4CCW1_POPAL</name>